<dbReference type="RefSeq" id="WP_090001350.1">
    <property type="nucleotide sequence ID" value="NZ_FOBV01000009.1"/>
</dbReference>
<gene>
    <name evidence="1" type="ORF">SAMN05421856_10947</name>
</gene>
<reference evidence="2" key="1">
    <citation type="submission" date="2016-10" db="EMBL/GenBank/DDBJ databases">
        <authorList>
            <person name="Varghese N."/>
            <person name="Submissions S."/>
        </authorList>
    </citation>
    <scope>NUCLEOTIDE SEQUENCE [LARGE SCALE GENOMIC DNA]</scope>
    <source>
        <strain evidence="2">DSM 17453</strain>
    </source>
</reference>
<evidence type="ECO:0000313" key="1">
    <source>
        <dbReference type="EMBL" id="SEM93944.1"/>
    </source>
</evidence>
<dbReference type="EMBL" id="FOBV01000009">
    <property type="protein sequence ID" value="SEM93944.1"/>
    <property type="molecule type" value="Genomic_DNA"/>
</dbReference>
<name>A0A1H8CHQ0_9FLAO</name>
<dbReference type="Proteomes" id="UP000199450">
    <property type="component" value="Unassembled WGS sequence"/>
</dbReference>
<protein>
    <submittedName>
        <fullName evidence="1">Uncharacterized protein</fullName>
    </submittedName>
</protein>
<keyword evidence="2" id="KW-1185">Reference proteome</keyword>
<sequence length="316" mass="35180">MATAACKVSFKIKYTSSQPITQATAYYKIKNTSSFTKYDLPTLPVSEVTLVELPEILTPGEYDLMVELGVNGVTKTQTSSFQIGKCKPSSCAAPSIKNVYLGENDQIVMDYSVDTTNFYAIQYQIATDSDFNDIVQLKVIMASDYNPTQYIEMNDGTIKDNTQLYIRVRKYCSSSDVSDWSDVEGFTSGTWINQKVLYPFDAYCVSDKFKEFDPTDIREFKASICITDRNPLMKKVKLTTSIPQEGSFIYTNGLTPEKPAKPGSIASFDDPQGGVSTGFDQTGIRWIRFENNPALIYNVNPATGQITGVSGYKCNF</sequence>
<dbReference type="OrthoDB" id="1268286at2"/>
<proteinExistence type="predicted"/>
<dbReference type="AlphaFoldDB" id="A0A1H8CHQ0"/>
<organism evidence="1 2">
    <name type="scientific">Chryseobacterium taichungense</name>
    <dbReference type="NCBI Taxonomy" id="295069"/>
    <lineage>
        <taxon>Bacteria</taxon>
        <taxon>Pseudomonadati</taxon>
        <taxon>Bacteroidota</taxon>
        <taxon>Flavobacteriia</taxon>
        <taxon>Flavobacteriales</taxon>
        <taxon>Weeksellaceae</taxon>
        <taxon>Chryseobacterium group</taxon>
        <taxon>Chryseobacterium</taxon>
    </lineage>
</organism>
<evidence type="ECO:0000313" key="2">
    <source>
        <dbReference type="Proteomes" id="UP000199450"/>
    </source>
</evidence>
<accession>A0A1H8CHQ0</accession>
<dbReference type="STRING" id="295069.SAMN05421856_10947"/>